<dbReference type="GO" id="GO:0032957">
    <property type="term" value="P:inositol trisphosphate metabolic process"/>
    <property type="evidence" value="ECO:0007669"/>
    <property type="project" value="InterPro"/>
</dbReference>
<feature type="compositionally biased region" description="Pro residues" evidence="11">
    <location>
        <begin position="434"/>
        <end position="467"/>
    </location>
</feature>
<feature type="compositionally biased region" description="Pro residues" evidence="11">
    <location>
        <begin position="410"/>
        <end position="421"/>
    </location>
</feature>
<evidence type="ECO:0000256" key="4">
    <source>
        <dbReference type="ARBA" id="ARBA00012017"/>
    </source>
</evidence>
<dbReference type="Gene3D" id="3.40.50.11370">
    <property type="match status" value="1"/>
</dbReference>
<keyword evidence="8" id="KW-0418">Kinase</keyword>
<evidence type="ECO:0000259" key="12">
    <source>
        <dbReference type="Pfam" id="PF05770"/>
    </source>
</evidence>
<feature type="region of interest" description="Disordered" evidence="11">
    <location>
        <begin position="213"/>
        <end position="236"/>
    </location>
</feature>
<dbReference type="EMBL" id="BMAR01000001">
    <property type="protein sequence ID" value="GFR41004.1"/>
    <property type="molecule type" value="Genomic_DNA"/>
</dbReference>
<evidence type="ECO:0000256" key="5">
    <source>
        <dbReference type="ARBA" id="ARBA00022679"/>
    </source>
</evidence>
<feature type="compositionally biased region" description="Low complexity" evidence="11">
    <location>
        <begin position="422"/>
        <end position="433"/>
    </location>
</feature>
<feature type="non-terminal residue" evidence="13">
    <location>
        <position position="556"/>
    </location>
</feature>
<dbReference type="AlphaFoldDB" id="A0AAD3DGU6"/>
<evidence type="ECO:0000256" key="3">
    <source>
        <dbReference type="ARBA" id="ARBA00011245"/>
    </source>
</evidence>
<comment type="similarity">
    <text evidence="2">Belongs to the ITPK1 family.</text>
</comment>
<evidence type="ECO:0000256" key="2">
    <source>
        <dbReference type="ARBA" id="ARBA00009601"/>
    </source>
</evidence>
<dbReference type="GO" id="GO:0005524">
    <property type="term" value="F:ATP binding"/>
    <property type="evidence" value="ECO:0007669"/>
    <property type="project" value="UniProtKB-KW"/>
</dbReference>
<dbReference type="GO" id="GO:0000287">
    <property type="term" value="F:magnesium ion binding"/>
    <property type="evidence" value="ECO:0007669"/>
    <property type="project" value="InterPro"/>
</dbReference>
<accession>A0AAD3DGU6</accession>
<dbReference type="GO" id="GO:0052725">
    <property type="term" value="F:inositol-1,3,4-trisphosphate 6-kinase activity"/>
    <property type="evidence" value="ECO:0007669"/>
    <property type="project" value="InterPro"/>
</dbReference>
<keyword evidence="9" id="KW-0067">ATP-binding</keyword>
<evidence type="ECO:0000256" key="8">
    <source>
        <dbReference type="ARBA" id="ARBA00022777"/>
    </source>
</evidence>
<feature type="compositionally biased region" description="Low complexity" evidence="11">
    <location>
        <begin position="69"/>
        <end position="78"/>
    </location>
</feature>
<dbReference type="PANTHER" id="PTHR14217">
    <property type="entry name" value="INOSITOL-TETRAKISPHOSPHATE 1-KINASE"/>
    <property type="match status" value="1"/>
</dbReference>
<name>A0AAD3DGU6_9CHLO</name>
<dbReference type="InterPro" id="IPR008656">
    <property type="entry name" value="Inositol_tetrakis-P_1-kinase"/>
</dbReference>
<evidence type="ECO:0000256" key="6">
    <source>
        <dbReference type="ARBA" id="ARBA00022723"/>
    </source>
</evidence>
<dbReference type="Proteomes" id="UP001054857">
    <property type="component" value="Unassembled WGS sequence"/>
</dbReference>
<evidence type="ECO:0000313" key="14">
    <source>
        <dbReference type="Proteomes" id="UP001054857"/>
    </source>
</evidence>
<feature type="region of interest" description="Disordered" evidence="11">
    <location>
        <begin position="63"/>
        <end position="118"/>
    </location>
</feature>
<keyword evidence="5" id="KW-0808">Transferase</keyword>
<comment type="subunit">
    <text evidence="3">Monomer.</text>
</comment>
<evidence type="ECO:0000313" key="13">
    <source>
        <dbReference type="EMBL" id="GFR41004.1"/>
    </source>
</evidence>
<feature type="region of interest" description="Disordered" evidence="11">
    <location>
        <begin position="405"/>
        <end position="469"/>
    </location>
</feature>
<sequence>RERGRRQQARRQGRAGKAAAAAAAGAAAGPSEGEGEEEELLEFCTQAAPWPRLRLALAHANLRREAQQQRRQQQQQQQVLQPGAAEADKDSGGSGDSDNSGGGDSGGGSSGGGSSGGDSSGGLLVVGYVMKGSRERDLAREGLINLVPQDGLVFAPLDLSSPPLSACLTSQLPFHALLHKASDELVPGPTGAPTFGPRIQQLAAWVEQRRSLWRQQQGQGQGQGQQGRLGEAVTHGSLPSGMEAAVGGGCGWVSVVDPLEAAARVISRTELARVCEALPLLQLGSGGRQEGGPGGAGHAAEEAGGGGGARMVVRAPRSVEVTSFSREELQRAVARLGVPPPYLVKPLPAVIQEFVNHDARIYKVYVAGDKVFHVVRPSIPNLPTRPHTARQLAPSGLLLFDSLKSLPTALTPPPPPPPQPAQSPAAAAASAPTEPNPAPAPVPSSAPAPAPTPAPSPLSPPPPPAAAPSPAVLQAVASQLRGSLGLSLFGFDVVVASRGAEGAGGGGGEGREAEEGAGDAGDNGGGGDVVELVVVDINYFPSYRGAPGAAGLFRAA</sequence>
<dbReference type="GO" id="GO:0005737">
    <property type="term" value="C:cytoplasm"/>
    <property type="evidence" value="ECO:0007669"/>
    <property type="project" value="TreeGrafter"/>
</dbReference>
<feature type="compositionally biased region" description="Basic residues" evidence="11">
    <location>
        <begin position="1"/>
        <end position="14"/>
    </location>
</feature>
<evidence type="ECO:0000256" key="10">
    <source>
        <dbReference type="ARBA" id="ARBA00022842"/>
    </source>
</evidence>
<dbReference type="GO" id="GO:0052726">
    <property type="term" value="F:inositol-1,3,4-trisphosphate 5-kinase activity"/>
    <property type="evidence" value="ECO:0007669"/>
    <property type="project" value="InterPro"/>
</dbReference>
<comment type="caution">
    <text evidence="13">The sequence shown here is derived from an EMBL/GenBank/DDBJ whole genome shotgun (WGS) entry which is preliminary data.</text>
</comment>
<feature type="region of interest" description="Disordered" evidence="11">
    <location>
        <begin position="1"/>
        <end position="43"/>
    </location>
</feature>
<feature type="non-terminal residue" evidence="13">
    <location>
        <position position="1"/>
    </location>
</feature>
<comment type="cofactor">
    <cofactor evidence="1">
        <name>Mg(2+)</name>
        <dbReference type="ChEBI" id="CHEBI:18420"/>
    </cofactor>
</comment>
<evidence type="ECO:0000256" key="9">
    <source>
        <dbReference type="ARBA" id="ARBA00022840"/>
    </source>
</evidence>
<keyword evidence="7" id="KW-0547">Nucleotide-binding</keyword>
<evidence type="ECO:0000256" key="7">
    <source>
        <dbReference type="ARBA" id="ARBA00022741"/>
    </source>
</evidence>
<dbReference type="PANTHER" id="PTHR14217:SF1">
    <property type="entry name" value="INOSITOL-TETRAKISPHOSPHATE 1-KINASE"/>
    <property type="match status" value="1"/>
</dbReference>
<evidence type="ECO:0000256" key="1">
    <source>
        <dbReference type="ARBA" id="ARBA00001946"/>
    </source>
</evidence>
<proteinExistence type="inferred from homology"/>
<gene>
    <name evidence="13" type="ORF">Agub_g1670</name>
</gene>
<reference evidence="13 14" key="1">
    <citation type="journal article" date="2021" name="Sci. Rep.">
        <title>Genome sequencing of the multicellular alga Astrephomene provides insights into convergent evolution of germ-soma differentiation.</title>
        <authorList>
            <person name="Yamashita S."/>
            <person name="Yamamoto K."/>
            <person name="Matsuzaki R."/>
            <person name="Suzuki S."/>
            <person name="Yamaguchi H."/>
            <person name="Hirooka S."/>
            <person name="Minakuchi Y."/>
            <person name="Miyagishima S."/>
            <person name="Kawachi M."/>
            <person name="Toyoda A."/>
            <person name="Nozaki H."/>
        </authorList>
    </citation>
    <scope>NUCLEOTIDE SEQUENCE [LARGE SCALE GENOMIC DNA]</scope>
    <source>
        <strain evidence="13 14">NIES-4017</strain>
    </source>
</reference>
<feature type="region of interest" description="Disordered" evidence="11">
    <location>
        <begin position="500"/>
        <end position="525"/>
    </location>
</feature>
<dbReference type="GO" id="GO:0047325">
    <property type="term" value="F:inositol-3,4,5,6-tetrakisphosphate 1-kinase activity"/>
    <property type="evidence" value="ECO:0007669"/>
    <property type="project" value="InterPro"/>
</dbReference>
<protein>
    <recommendedName>
        <fullName evidence="4">inositol-1,3,4-trisphosphate 5/6-kinase</fullName>
        <ecNumber evidence="4">2.7.1.159</ecNumber>
    </recommendedName>
</protein>
<keyword evidence="10" id="KW-0460">Magnesium</keyword>
<feature type="region of interest" description="Disordered" evidence="11">
    <location>
        <begin position="285"/>
        <end position="309"/>
    </location>
</feature>
<keyword evidence="14" id="KW-1185">Reference proteome</keyword>
<organism evidence="13 14">
    <name type="scientific">Astrephomene gubernaculifera</name>
    <dbReference type="NCBI Taxonomy" id="47775"/>
    <lineage>
        <taxon>Eukaryota</taxon>
        <taxon>Viridiplantae</taxon>
        <taxon>Chlorophyta</taxon>
        <taxon>core chlorophytes</taxon>
        <taxon>Chlorophyceae</taxon>
        <taxon>CS clade</taxon>
        <taxon>Chlamydomonadales</taxon>
        <taxon>Astrephomenaceae</taxon>
        <taxon>Astrephomene</taxon>
    </lineage>
</organism>
<dbReference type="Gene3D" id="3.30.470.20">
    <property type="entry name" value="ATP-grasp fold, B domain"/>
    <property type="match status" value="1"/>
</dbReference>
<feature type="compositionally biased region" description="Gly residues" evidence="11">
    <location>
        <begin position="92"/>
        <end position="118"/>
    </location>
</feature>
<feature type="domain" description="Inositol 1,3,4-trisphosphate 5/6-kinase ATP-grasp" evidence="12">
    <location>
        <begin position="348"/>
        <end position="385"/>
    </location>
</feature>
<evidence type="ECO:0000256" key="11">
    <source>
        <dbReference type="SAM" id="MobiDB-lite"/>
    </source>
</evidence>
<feature type="compositionally biased region" description="Low complexity" evidence="11">
    <location>
        <begin position="15"/>
        <end position="31"/>
    </location>
</feature>
<dbReference type="EC" id="2.7.1.159" evidence="4"/>
<keyword evidence="6" id="KW-0479">Metal-binding</keyword>
<dbReference type="InterPro" id="IPR040464">
    <property type="entry name" value="InsP(3)kin_ATP-grasp"/>
</dbReference>
<dbReference type="Pfam" id="PF05770">
    <property type="entry name" value="Ins134_P3_kin"/>
    <property type="match status" value="1"/>
</dbReference>